<sequence length="116" mass="13206">MVHRPITVVIVGMLFILAGCLGIAYHVKDFSQPDSKLSELIWVLVIRLLGVMCGVLLFLRVDWARWLAVIWLLYHVIIGALHSKSEMFVHIGLLIVVTVLLFLPVSSAYFRYKSQK</sequence>
<evidence type="ECO:0000313" key="2">
    <source>
        <dbReference type="EMBL" id="MDI3320605.1"/>
    </source>
</evidence>
<feature type="transmembrane region" description="Helical" evidence="1">
    <location>
        <begin position="66"/>
        <end position="82"/>
    </location>
</feature>
<dbReference type="PROSITE" id="PS51257">
    <property type="entry name" value="PROKAR_LIPOPROTEIN"/>
    <property type="match status" value="1"/>
</dbReference>
<keyword evidence="1" id="KW-1133">Transmembrane helix</keyword>
<evidence type="ECO:0000256" key="1">
    <source>
        <dbReference type="SAM" id="Phobius"/>
    </source>
</evidence>
<keyword evidence="1" id="KW-0812">Transmembrane</keyword>
<proteinExistence type="predicted"/>
<dbReference type="RefSeq" id="WP_282334701.1">
    <property type="nucleotide sequence ID" value="NZ_JASBRG010000007.1"/>
</dbReference>
<accession>A0ABT6RDJ4</accession>
<dbReference type="EMBL" id="JASBRG010000007">
    <property type="protein sequence ID" value="MDI3320605.1"/>
    <property type="molecule type" value="Genomic_DNA"/>
</dbReference>
<protein>
    <recommendedName>
        <fullName evidence="4">DoxX family protein</fullName>
    </recommendedName>
</protein>
<evidence type="ECO:0008006" key="4">
    <source>
        <dbReference type="Google" id="ProtNLM"/>
    </source>
</evidence>
<evidence type="ECO:0000313" key="3">
    <source>
        <dbReference type="Proteomes" id="UP001226434"/>
    </source>
</evidence>
<gene>
    <name evidence="2" type="ORF">QJ048_12515</name>
</gene>
<comment type="caution">
    <text evidence="2">The sequence shown here is derived from an EMBL/GenBank/DDBJ whole genome shotgun (WGS) entry which is preliminary data.</text>
</comment>
<organism evidence="2 3">
    <name type="scientific">Pinibacter soli</name>
    <dbReference type="NCBI Taxonomy" id="3044211"/>
    <lineage>
        <taxon>Bacteria</taxon>
        <taxon>Pseudomonadati</taxon>
        <taxon>Bacteroidota</taxon>
        <taxon>Chitinophagia</taxon>
        <taxon>Chitinophagales</taxon>
        <taxon>Chitinophagaceae</taxon>
        <taxon>Pinibacter</taxon>
    </lineage>
</organism>
<feature type="transmembrane region" description="Helical" evidence="1">
    <location>
        <begin position="40"/>
        <end position="59"/>
    </location>
</feature>
<keyword evidence="3" id="KW-1185">Reference proteome</keyword>
<feature type="transmembrane region" description="Helical" evidence="1">
    <location>
        <begin position="88"/>
        <end position="110"/>
    </location>
</feature>
<reference evidence="2 3" key="1">
    <citation type="submission" date="2023-05" db="EMBL/GenBank/DDBJ databases">
        <title>Genome sequence of Pinibacter sp. MAH-24.</title>
        <authorList>
            <person name="Huq M.A."/>
        </authorList>
    </citation>
    <scope>NUCLEOTIDE SEQUENCE [LARGE SCALE GENOMIC DNA]</scope>
    <source>
        <strain evidence="2 3">MAH-24</strain>
    </source>
</reference>
<feature type="transmembrane region" description="Helical" evidence="1">
    <location>
        <begin position="7"/>
        <end position="28"/>
    </location>
</feature>
<name>A0ABT6RDJ4_9BACT</name>
<dbReference type="Proteomes" id="UP001226434">
    <property type="component" value="Unassembled WGS sequence"/>
</dbReference>
<keyword evidence="1" id="KW-0472">Membrane</keyword>